<accession>A0A931FY82</accession>
<name>A0A931FY82_9ACTN</name>
<evidence type="ECO:0000313" key="3">
    <source>
        <dbReference type="Proteomes" id="UP000598146"/>
    </source>
</evidence>
<keyword evidence="3" id="KW-1185">Reference proteome</keyword>
<gene>
    <name evidence="2" type="ORF">I4J89_22885</name>
</gene>
<feature type="domain" description="Mycothiol-dependent maleylpyruvate isomerase metal-binding" evidence="1">
    <location>
        <begin position="12"/>
        <end position="123"/>
    </location>
</feature>
<dbReference type="InterPro" id="IPR017517">
    <property type="entry name" value="Maleyloyr_isom"/>
</dbReference>
<dbReference type="NCBIfam" id="TIGR03086">
    <property type="entry name" value="TIGR03086 family metal-binding protein"/>
    <property type="match status" value="1"/>
</dbReference>
<dbReference type="InterPro" id="IPR024344">
    <property type="entry name" value="MDMPI_metal-binding"/>
</dbReference>
<dbReference type="Proteomes" id="UP000598146">
    <property type="component" value="Unassembled WGS sequence"/>
</dbReference>
<dbReference type="NCBIfam" id="TIGR03083">
    <property type="entry name" value="maleylpyruvate isomerase family mycothiol-dependent enzyme"/>
    <property type="match status" value="1"/>
</dbReference>
<reference evidence="2" key="1">
    <citation type="submission" date="2020-11" db="EMBL/GenBank/DDBJ databases">
        <title>Isolation and identification of active actinomycetes.</title>
        <authorList>
            <person name="Sun X."/>
        </authorList>
    </citation>
    <scope>NUCLEOTIDE SEQUENCE</scope>
    <source>
        <strain evidence="2">NEAU-A11</strain>
    </source>
</reference>
<dbReference type="Pfam" id="PF11716">
    <property type="entry name" value="MDMPI_N"/>
    <property type="match status" value="1"/>
</dbReference>
<dbReference type="Gene3D" id="1.20.120.450">
    <property type="entry name" value="dinb family like domain"/>
    <property type="match status" value="1"/>
</dbReference>
<protein>
    <submittedName>
        <fullName evidence="2">TIGR03086 family protein</fullName>
    </submittedName>
</protein>
<comment type="caution">
    <text evidence="2">The sequence shown here is derived from an EMBL/GenBank/DDBJ whole genome shotgun (WGS) entry which is preliminary data.</text>
</comment>
<dbReference type="InterPro" id="IPR034660">
    <property type="entry name" value="DinB/YfiT-like"/>
</dbReference>
<dbReference type="RefSeq" id="WP_196416066.1">
    <property type="nucleotide sequence ID" value="NZ_JADQTO010000010.1"/>
</dbReference>
<proteinExistence type="predicted"/>
<sequence length="194" mass="20766">MVKLNERALDLTEQVIEQVTDEELDRPTPCAGWRMEDLLRHLVSLNRGYAAAAEGEAAVWDDKDLGGDHRRAFRESAEAVRTAFRAPGYAERRVPVSRFGTFSGRTAAGLHLVEAVAHGWDIAVSIGAPYQPDDELVDVAYAVVARFPEGAGLRGPGAPFGEVVPVADAAPALDRLLGLVGRDPAWSPGGTVTP</sequence>
<dbReference type="AlphaFoldDB" id="A0A931FY82"/>
<organism evidence="2 3">
    <name type="scientific">Actinoplanes aureus</name>
    <dbReference type="NCBI Taxonomy" id="2792083"/>
    <lineage>
        <taxon>Bacteria</taxon>
        <taxon>Bacillati</taxon>
        <taxon>Actinomycetota</taxon>
        <taxon>Actinomycetes</taxon>
        <taxon>Micromonosporales</taxon>
        <taxon>Micromonosporaceae</taxon>
        <taxon>Actinoplanes</taxon>
    </lineage>
</organism>
<dbReference type="SUPFAM" id="SSF109854">
    <property type="entry name" value="DinB/YfiT-like putative metalloenzymes"/>
    <property type="match status" value="1"/>
</dbReference>
<evidence type="ECO:0000313" key="2">
    <source>
        <dbReference type="EMBL" id="MBG0564298.1"/>
    </source>
</evidence>
<evidence type="ECO:0000259" key="1">
    <source>
        <dbReference type="Pfam" id="PF11716"/>
    </source>
</evidence>
<dbReference type="EMBL" id="JADQTO010000010">
    <property type="protein sequence ID" value="MBG0564298.1"/>
    <property type="molecule type" value="Genomic_DNA"/>
</dbReference>
<dbReference type="InterPro" id="IPR017520">
    <property type="entry name" value="CHP03086"/>
</dbReference>
<dbReference type="GO" id="GO:0046872">
    <property type="term" value="F:metal ion binding"/>
    <property type="evidence" value="ECO:0007669"/>
    <property type="project" value="InterPro"/>
</dbReference>